<dbReference type="RefSeq" id="XP_025381347.1">
    <property type="nucleotide sequence ID" value="XM_025523869.1"/>
</dbReference>
<evidence type="ECO:0000313" key="3">
    <source>
        <dbReference type="Proteomes" id="UP000245768"/>
    </source>
</evidence>
<accession>A0A316YY10</accession>
<dbReference type="AlphaFoldDB" id="A0A316YY10"/>
<reference evidence="2 3" key="1">
    <citation type="journal article" date="2018" name="Mol. Biol. Evol.">
        <title>Broad Genomic Sampling Reveals a Smut Pathogenic Ancestry of the Fungal Clade Ustilaginomycotina.</title>
        <authorList>
            <person name="Kijpornyongpan T."/>
            <person name="Mondo S.J."/>
            <person name="Barry K."/>
            <person name="Sandor L."/>
            <person name="Lee J."/>
            <person name="Lipzen A."/>
            <person name="Pangilinan J."/>
            <person name="LaButti K."/>
            <person name="Hainaut M."/>
            <person name="Henrissat B."/>
            <person name="Grigoriev I.V."/>
            <person name="Spatafora J.W."/>
            <person name="Aime M.C."/>
        </authorList>
    </citation>
    <scope>NUCLEOTIDE SEQUENCE [LARGE SCALE GENOMIC DNA]</scope>
    <source>
        <strain evidence="2 3">MCA 4198</strain>
    </source>
</reference>
<name>A0A316YY10_9BASI</name>
<proteinExistence type="predicted"/>
<evidence type="ECO:0000256" key="1">
    <source>
        <dbReference type="SAM" id="MobiDB-lite"/>
    </source>
</evidence>
<feature type="region of interest" description="Disordered" evidence="1">
    <location>
        <begin position="448"/>
        <end position="491"/>
    </location>
</feature>
<feature type="region of interest" description="Disordered" evidence="1">
    <location>
        <begin position="325"/>
        <end position="382"/>
    </location>
</feature>
<feature type="compositionally biased region" description="Basic and acidic residues" evidence="1">
    <location>
        <begin position="337"/>
        <end position="371"/>
    </location>
</feature>
<protein>
    <submittedName>
        <fullName evidence="2">Uncharacterized protein</fullName>
    </submittedName>
</protein>
<sequence>MSTSEDAPSHAERAAELLARARLQGKAPPTAAAAATPPPTRTPSSEASTKPISIPELLKKLANPALGSNALSVKDAIPIAGKLVRAKLNTEAQLEYLSEALLERAGISSESDRNRVLVALGVRSAGLMGKRKAPEPSAATKRRRQQMDDVALSRDYGNYDPTAHHASSRRNQGEEEEYVFNEVLDAEVLRGRYAFVNRAPVMTAWTTIVLERLGFQRAEALSLAHVYVDTTSTSRGISIGVYDESHRDRTTATASQPHFELMGLRIPVMRMNSGQGQWRGISRGEVVGPERAFNYLKKSMAQTLPMVIGSLSLLADSFVDPLPGTAESHDEDFDEVEDKKVTQVKKEEHGDGHGHPPEEDKPATTEPKKEEEQEQAPSHGPDVLHAHAYDLYCQFRPSTGGEWGKKAKLELGKVLALRRGDVGVEAWEEGRMSREEREEKDWEDELARLAEGGDGAPTTKLEEEEEDKPHQQEAAQPGRDNDHVKKEEDEP</sequence>
<evidence type="ECO:0000313" key="2">
    <source>
        <dbReference type="EMBL" id="PWN94149.1"/>
    </source>
</evidence>
<feature type="compositionally biased region" description="Basic and acidic residues" evidence="1">
    <location>
        <begin position="479"/>
        <end position="491"/>
    </location>
</feature>
<feature type="region of interest" description="Disordered" evidence="1">
    <location>
        <begin position="1"/>
        <end position="51"/>
    </location>
</feature>
<dbReference type="OrthoDB" id="514070at2759"/>
<dbReference type="Proteomes" id="UP000245768">
    <property type="component" value="Unassembled WGS sequence"/>
</dbReference>
<feature type="region of interest" description="Disordered" evidence="1">
    <location>
        <begin position="154"/>
        <end position="173"/>
    </location>
</feature>
<gene>
    <name evidence="2" type="ORF">FA10DRAFT_283753</name>
</gene>
<feature type="compositionally biased region" description="Low complexity" evidence="1">
    <location>
        <begin position="16"/>
        <end position="35"/>
    </location>
</feature>
<organism evidence="2 3">
    <name type="scientific">Acaromyces ingoldii</name>
    <dbReference type="NCBI Taxonomy" id="215250"/>
    <lineage>
        <taxon>Eukaryota</taxon>
        <taxon>Fungi</taxon>
        <taxon>Dikarya</taxon>
        <taxon>Basidiomycota</taxon>
        <taxon>Ustilaginomycotina</taxon>
        <taxon>Exobasidiomycetes</taxon>
        <taxon>Exobasidiales</taxon>
        <taxon>Cryptobasidiaceae</taxon>
        <taxon>Acaromyces</taxon>
    </lineage>
</organism>
<dbReference type="EMBL" id="KZ819634">
    <property type="protein sequence ID" value="PWN94149.1"/>
    <property type="molecule type" value="Genomic_DNA"/>
</dbReference>
<dbReference type="GeneID" id="37045785"/>
<dbReference type="InParanoid" id="A0A316YY10"/>
<keyword evidence="3" id="KW-1185">Reference proteome</keyword>